<dbReference type="EMBL" id="BAAATJ010000007">
    <property type="protein sequence ID" value="GAA2395722.1"/>
    <property type="molecule type" value="Genomic_DNA"/>
</dbReference>
<evidence type="ECO:0000256" key="1">
    <source>
        <dbReference type="SAM" id="MobiDB-lite"/>
    </source>
</evidence>
<evidence type="ECO:0000313" key="3">
    <source>
        <dbReference type="Proteomes" id="UP001500058"/>
    </source>
</evidence>
<protein>
    <submittedName>
        <fullName evidence="2">Uncharacterized protein</fullName>
    </submittedName>
</protein>
<gene>
    <name evidence="2" type="ORF">GCM10010420_21570</name>
</gene>
<proteinExistence type="predicted"/>
<sequence length="79" mass="8518">MVAAETVQLACPGVTPKSAVRAGSRGWVAYSRLKVARPTAKRARLMRRFGGTERSEKAPARAGAPVSTEGMSRTYDHPF</sequence>
<feature type="compositionally biased region" description="Basic and acidic residues" evidence="1">
    <location>
        <begin position="50"/>
        <end position="59"/>
    </location>
</feature>
<organism evidence="2 3">
    <name type="scientific">Streptomyces glaucosporus</name>
    <dbReference type="NCBI Taxonomy" id="284044"/>
    <lineage>
        <taxon>Bacteria</taxon>
        <taxon>Bacillati</taxon>
        <taxon>Actinomycetota</taxon>
        <taxon>Actinomycetes</taxon>
        <taxon>Kitasatosporales</taxon>
        <taxon>Streptomycetaceae</taxon>
        <taxon>Streptomyces</taxon>
    </lineage>
</organism>
<feature type="region of interest" description="Disordered" evidence="1">
    <location>
        <begin position="47"/>
        <end position="79"/>
    </location>
</feature>
<accession>A0ABN3I637</accession>
<keyword evidence="3" id="KW-1185">Reference proteome</keyword>
<name>A0ABN3I637_9ACTN</name>
<dbReference type="Proteomes" id="UP001500058">
    <property type="component" value="Unassembled WGS sequence"/>
</dbReference>
<evidence type="ECO:0000313" key="2">
    <source>
        <dbReference type="EMBL" id="GAA2395722.1"/>
    </source>
</evidence>
<reference evidence="2 3" key="1">
    <citation type="journal article" date="2019" name="Int. J. Syst. Evol. Microbiol.">
        <title>The Global Catalogue of Microorganisms (GCM) 10K type strain sequencing project: providing services to taxonomists for standard genome sequencing and annotation.</title>
        <authorList>
            <consortium name="The Broad Institute Genomics Platform"/>
            <consortium name="The Broad Institute Genome Sequencing Center for Infectious Disease"/>
            <person name="Wu L."/>
            <person name="Ma J."/>
        </authorList>
    </citation>
    <scope>NUCLEOTIDE SEQUENCE [LARGE SCALE GENOMIC DNA]</scope>
    <source>
        <strain evidence="2 3">JCM 6921</strain>
    </source>
</reference>
<comment type="caution">
    <text evidence="2">The sequence shown here is derived from an EMBL/GenBank/DDBJ whole genome shotgun (WGS) entry which is preliminary data.</text>
</comment>